<dbReference type="EMBL" id="KQ234795">
    <property type="protein sequence ID" value="KMZ87640.1"/>
    <property type="molecule type" value="Genomic_DNA"/>
</dbReference>
<accession>A0A0J9SX45</accession>
<keyword evidence="3" id="KW-0732">Signal</keyword>
<dbReference type="OrthoDB" id="383129at2759"/>
<feature type="signal peptide" evidence="3">
    <location>
        <begin position="1"/>
        <end position="23"/>
    </location>
</feature>
<keyword evidence="2" id="KW-0812">Transmembrane</keyword>
<organism evidence="4 5">
    <name type="scientific">Plasmodium vivax (strain Brazil I)</name>
    <dbReference type="NCBI Taxonomy" id="1033975"/>
    <lineage>
        <taxon>Eukaryota</taxon>
        <taxon>Sar</taxon>
        <taxon>Alveolata</taxon>
        <taxon>Apicomplexa</taxon>
        <taxon>Aconoidasida</taxon>
        <taxon>Haemosporida</taxon>
        <taxon>Plasmodiidae</taxon>
        <taxon>Plasmodium</taxon>
        <taxon>Plasmodium (Plasmodium)</taxon>
    </lineage>
</organism>
<keyword evidence="2" id="KW-1133">Transmembrane helix</keyword>
<feature type="compositionally biased region" description="Polar residues" evidence="1">
    <location>
        <begin position="99"/>
        <end position="112"/>
    </location>
</feature>
<feature type="compositionally biased region" description="Polar residues" evidence="1">
    <location>
        <begin position="275"/>
        <end position="293"/>
    </location>
</feature>
<sequence>MKMASFKSLLLNIFFYSLIQISCKRIGKRKCEQWDSWSACKDGISTRVCLTNKSVTDKMTCKACNIWGDWSACKNGKRHRKVVNCPFIREEQDCDPNKSNKQNARNNTTIYFNNDDYDDEQDDVFEETLQEESNLPVKGDSSEPIFLEQDSHGEGKQQSMSESFAHVDEVDATAQPHNEVLTDTTTPSEASPPADDANNETYVSYPEEEPLHGPQNNSDEAQAGADHLSSHNLADDQADSQADGQTNAAPSSEPRAKHFRDHKFEDVSSPPGEGQNENHAEGNTNQNSFYEQQGSHHEHSEHKWRKKHNAGAGSGGAPKFNQTYIASGMGLLFLLSGTAASYALYNGKYKELTEEAKNENFEVIFNEDMKARENSKSMYEDEFWALG</sequence>
<feature type="compositionally biased region" description="Acidic residues" evidence="1">
    <location>
        <begin position="115"/>
        <end position="130"/>
    </location>
</feature>
<evidence type="ECO:0000313" key="5">
    <source>
        <dbReference type="Proteomes" id="UP000053327"/>
    </source>
</evidence>
<feature type="region of interest" description="Disordered" evidence="1">
    <location>
        <begin position="95"/>
        <end position="162"/>
    </location>
</feature>
<feature type="chain" id="PRO_5005322983" description="Merozoite TRAP-like protein" evidence="3">
    <location>
        <begin position="24"/>
        <end position="387"/>
    </location>
</feature>
<evidence type="ECO:0000313" key="4">
    <source>
        <dbReference type="EMBL" id="KMZ87640.1"/>
    </source>
</evidence>
<feature type="region of interest" description="Disordered" evidence="1">
    <location>
        <begin position="181"/>
        <end position="315"/>
    </location>
</feature>
<name>A0A0J9SX45_PLAV1</name>
<keyword evidence="2" id="KW-0472">Membrane</keyword>
<evidence type="ECO:0000256" key="3">
    <source>
        <dbReference type="SAM" id="SignalP"/>
    </source>
</evidence>
<proteinExistence type="predicted"/>
<evidence type="ECO:0008006" key="6">
    <source>
        <dbReference type="Google" id="ProtNLM"/>
    </source>
</evidence>
<feature type="transmembrane region" description="Helical" evidence="2">
    <location>
        <begin position="324"/>
        <end position="345"/>
    </location>
</feature>
<evidence type="ECO:0000256" key="1">
    <source>
        <dbReference type="SAM" id="MobiDB-lite"/>
    </source>
</evidence>
<reference evidence="4 5" key="1">
    <citation type="submission" date="2011-08" db="EMBL/GenBank/DDBJ databases">
        <title>The Genome Sequence of Plasmodium vivax Brazil I.</title>
        <authorList>
            <consortium name="The Broad Institute Genome Sequencing Platform"/>
            <consortium name="The Broad Institute Genome Sequencing Center for Infectious Disease"/>
            <person name="Neafsey D."/>
            <person name="Carlton J."/>
            <person name="Barnwell J."/>
            <person name="Collins W."/>
            <person name="Escalante A."/>
            <person name="Mullikin J."/>
            <person name="Saul A."/>
            <person name="Guigo R."/>
            <person name="Camara F."/>
            <person name="Young S.K."/>
            <person name="Zeng Q."/>
            <person name="Gargeya S."/>
            <person name="Fitzgerald M."/>
            <person name="Haas B."/>
            <person name="Abouelleil A."/>
            <person name="Alvarado L."/>
            <person name="Arachchi H.M."/>
            <person name="Berlin A."/>
            <person name="Brown A."/>
            <person name="Chapman S.B."/>
            <person name="Chen Z."/>
            <person name="Dunbar C."/>
            <person name="Freedman E."/>
            <person name="Gearin G."/>
            <person name="Gellesch M."/>
            <person name="Goldberg J."/>
            <person name="Griggs A."/>
            <person name="Gujja S."/>
            <person name="Heiman D."/>
            <person name="Howarth C."/>
            <person name="Larson L."/>
            <person name="Lui A."/>
            <person name="MacDonald P.J.P."/>
            <person name="Montmayeur A."/>
            <person name="Murphy C."/>
            <person name="Neiman D."/>
            <person name="Pearson M."/>
            <person name="Priest M."/>
            <person name="Roberts A."/>
            <person name="Saif S."/>
            <person name="Shea T."/>
            <person name="Shenoy N."/>
            <person name="Sisk P."/>
            <person name="Stolte C."/>
            <person name="Sykes S."/>
            <person name="Wortman J."/>
            <person name="Nusbaum C."/>
            <person name="Birren B."/>
        </authorList>
    </citation>
    <scope>NUCLEOTIDE SEQUENCE [LARGE SCALE GENOMIC DNA]</scope>
    <source>
        <strain evidence="4 5">Brazil I</strain>
    </source>
</reference>
<dbReference type="AlphaFoldDB" id="A0A0J9SX45"/>
<evidence type="ECO:0000256" key="2">
    <source>
        <dbReference type="SAM" id="Phobius"/>
    </source>
</evidence>
<dbReference type="Proteomes" id="UP000053327">
    <property type="component" value="Unassembled WGS sequence"/>
</dbReference>
<protein>
    <recommendedName>
        <fullName evidence="6">Merozoite TRAP-like protein</fullName>
    </recommendedName>
</protein>
<gene>
    <name evidence="4" type="ORF">PVBG_03741</name>
</gene>